<sequence>MLIIMTNGLPFFDFSREDDRDNEISGETERKIVIPRLDRLFSSAETPVKRSRKYDDLRLNRNEKREAAASTTTDSSKHAHSMITSMLSFVNSVVNFGRSFVRNE</sequence>
<organism evidence="2 3">
    <name type="scientific">Drosophila willistoni</name>
    <name type="common">Fruit fly</name>
    <dbReference type="NCBI Taxonomy" id="7260"/>
    <lineage>
        <taxon>Eukaryota</taxon>
        <taxon>Metazoa</taxon>
        <taxon>Ecdysozoa</taxon>
        <taxon>Arthropoda</taxon>
        <taxon>Hexapoda</taxon>
        <taxon>Insecta</taxon>
        <taxon>Pterygota</taxon>
        <taxon>Neoptera</taxon>
        <taxon>Endopterygota</taxon>
        <taxon>Diptera</taxon>
        <taxon>Brachycera</taxon>
        <taxon>Muscomorpha</taxon>
        <taxon>Ephydroidea</taxon>
        <taxon>Drosophilidae</taxon>
        <taxon>Drosophila</taxon>
        <taxon>Sophophora</taxon>
    </lineage>
</organism>
<dbReference type="KEGG" id="dwi:6638909"/>
<feature type="compositionally biased region" description="Basic and acidic residues" evidence="1">
    <location>
        <begin position="53"/>
        <end position="67"/>
    </location>
</feature>
<dbReference type="eggNOG" id="ENOG502T9FK">
    <property type="taxonomic scope" value="Eukaryota"/>
</dbReference>
<name>B4MKX9_DROWI</name>
<dbReference type="GO" id="GO:0007304">
    <property type="term" value="P:chorion-containing eggshell formation"/>
    <property type="evidence" value="ECO:0007669"/>
    <property type="project" value="EnsemblMetazoa"/>
</dbReference>
<keyword evidence="3" id="KW-1185">Reference proteome</keyword>
<evidence type="ECO:0000313" key="3">
    <source>
        <dbReference type="Proteomes" id="UP000007798"/>
    </source>
</evidence>
<dbReference type="EMBL" id="CH963847">
    <property type="protein sequence ID" value="EDW72904.2"/>
    <property type="molecule type" value="Genomic_DNA"/>
</dbReference>
<accession>B4MKX9</accession>
<gene>
    <name evidence="2" type="primary">Dwil\GK17255</name>
    <name evidence="2" type="ORF">Dwil_GK17255</name>
</gene>
<evidence type="ECO:0000256" key="1">
    <source>
        <dbReference type="SAM" id="MobiDB-lite"/>
    </source>
</evidence>
<dbReference type="FunCoup" id="B4MKX9">
    <property type="interactions" value="21"/>
</dbReference>
<dbReference type="InParanoid" id="B4MKX9"/>
<dbReference type="HOGENOM" id="CLU_2199720_0_0_1"/>
<proteinExistence type="predicted"/>
<reference evidence="2 3" key="1">
    <citation type="journal article" date="2007" name="Nature">
        <title>Evolution of genes and genomes on the Drosophila phylogeny.</title>
        <authorList>
            <consortium name="Drosophila 12 Genomes Consortium"/>
            <person name="Clark A.G."/>
            <person name="Eisen M.B."/>
            <person name="Smith D.R."/>
            <person name="Bergman C.M."/>
            <person name="Oliver B."/>
            <person name="Markow T.A."/>
            <person name="Kaufman T.C."/>
            <person name="Kellis M."/>
            <person name="Gelbart W."/>
            <person name="Iyer V.N."/>
            <person name="Pollard D.A."/>
            <person name="Sackton T.B."/>
            <person name="Larracuente A.M."/>
            <person name="Singh N.D."/>
            <person name="Abad J.P."/>
            <person name="Abt D.N."/>
            <person name="Adryan B."/>
            <person name="Aguade M."/>
            <person name="Akashi H."/>
            <person name="Anderson W.W."/>
            <person name="Aquadro C.F."/>
            <person name="Ardell D.H."/>
            <person name="Arguello R."/>
            <person name="Artieri C.G."/>
            <person name="Barbash D.A."/>
            <person name="Barker D."/>
            <person name="Barsanti P."/>
            <person name="Batterham P."/>
            <person name="Batzoglou S."/>
            <person name="Begun D."/>
            <person name="Bhutkar A."/>
            <person name="Blanco E."/>
            <person name="Bosak S.A."/>
            <person name="Bradley R.K."/>
            <person name="Brand A.D."/>
            <person name="Brent M.R."/>
            <person name="Brooks A.N."/>
            <person name="Brown R.H."/>
            <person name="Butlin R.K."/>
            <person name="Caggese C."/>
            <person name="Calvi B.R."/>
            <person name="Bernardo de Carvalho A."/>
            <person name="Caspi A."/>
            <person name="Castrezana S."/>
            <person name="Celniker S.E."/>
            <person name="Chang J.L."/>
            <person name="Chapple C."/>
            <person name="Chatterji S."/>
            <person name="Chinwalla A."/>
            <person name="Civetta A."/>
            <person name="Clifton S.W."/>
            <person name="Comeron J.M."/>
            <person name="Costello J.C."/>
            <person name="Coyne J.A."/>
            <person name="Daub J."/>
            <person name="David R.G."/>
            <person name="Delcher A.L."/>
            <person name="Delehaunty K."/>
            <person name="Do C.B."/>
            <person name="Ebling H."/>
            <person name="Edwards K."/>
            <person name="Eickbush T."/>
            <person name="Evans J.D."/>
            <person name="Filipski A."/>
            <person name="Findeiss S."/>
            <person name="Freyhult E."/>
            <person name="Fulton L."/>
            <person name="Fulton R."/>
            <person name="Garcia A.C."/>
            <person name="Gardiner A."/>
            <person name="Garfield D.A."/>
            <person name="Garvin B.E."/>
            <person name="Gibson G."/>
            <person name="Gilbert D."/>
            <person name="Gnerre S."/>
            <person name="Godfrey J."/>
            <person name="Good R."/>
            <person name="Gotea V."/>
            <person name="Gravely B."/>
            <person name="Greenberg A.J."/>
            <person name="Griffiths-Jones S."/>
            <person name="Gross S."/>
            <person name="Guigo R."/>
            <person name="Gustafson E.A."/>
            <person name="Haerty W."/>
            <person name="Hahn M.W."/>
            <person name="Halligan D.L."/>
            <person name="Halpern A.L."/>
            <person name="Halter G.M."/>
            <person name="Han M.V."/>
            <person name="Heger A."/>
            <person name="Hillier L."/>
            <person name="Hinrichs A.S."/>
            <person name="Holmes I."/>
            <person name="Hoskins R.A."/>
            <person name="Hubisz M.J."/>
            <person name="Hultmark D."/>
            <person name="Huntley M.A."/>
            <person name="Jaffe D.B."/>
            <person name="Jagadeeshan S."/>
            <person name="Jeck W.R."/>
            <person name="Johnson J."/>
            <person name="Jones C.D."/>
            <person name="Jordan W.C."/>
            <person name="Karpen G.H."/>
            <person name="Kataoka E."/>
            <person name="Keightley P.D."/>
            <person name="Kheradpour P."/>
            <person name="Kirkness E.F."/>
            <person name="Koerich L.B."/>
            <person name="Kristiansen K."/>
            <person name="Kudrna D."/>
            <person name="Kulathinal R.J."/>
            <person name="Kumar S."/>
            <person name="Kwok R."/>
            <person name="Lander E."/>
            <person name="Langley C.H."/>
            <person name="Lapoint R."/>
            <person name="Lazzaro B.P."/>
            <person name="Lee S.J."/>
            <person name="Levesque L."/>
            <person name="Li R."/>
            <person name="Lin C.F."/>
            <person name="Lin M.F."/>
            <person name="Lindblad-Toh K."/>
            <person name="Llopart A."/>
            <person name="Long M."/>
            <person name="Low L."/>
            <person name="Lozovsky E."/>
            <person name="Lu J."/>
            <person name="Luo M."/>
            <person name="Machado C.A."/>
            <person name="Makalowski W."/>
            <person name="Marzo M."/>
            <person name="Matsuda M."/>
            <person name="Matzkin L."/>
            <person name="McAllister B."/>
            <person name="McBride C.S."/>
            <person name="McKernan B."/>
            <person name="McKernan K."/>
            <person name="Mendez-Lago M."/>
            <person name="Minx P."/>
            <person name="Mollenhauer M.U."/>
            <person name="Montooth K."/>
            <person name="Mount S.M."/>
            <person name="Mu X."/>
            <person name="Myers E."/>
            <person name="Negre B."/>
            <person name="Newfeld S."/>
            <person name="Nielsen R."/>
            <person name="Noor M.A."/>
            <person name="O'Grady P."/>
            <person name="Pachter L."/>
            <person name="Papaceit M."/>
            <person name="Parisi M.J."/>
            <person name="Parisi M."/>
            <person name="Parts L."/>
            <person name="Pedersen J.S."/>
            <person name="Pesole G."/>
            <person name="Phillippy A.M."/>
            <person name="Ponting C.P."/>
            <person name="Pop M."/>
            <person name="Porcelli D."/>
            <person name="Powell J.R."/>
            <person name="Prohaska S."/>
            <person name="Pruitt K."/>
            <person name="Puig M."/>
            <person name="Quesneville H."/>
            <person name="Ram K.R."/>
            <person name="Rand D."/>
            <person name="Rasmussen M.D."/>
            <person name="Reed L.K."/>
            <person name="Reenan R."/>
            <person name="Reily A."/>
            <person name="Remington K.A."/>
            <person name="Rieger T.T."/>
            <person name="Ritchie M.G."/>
            <person name="Robin C."/>
            <person name="Rogers Y.H."/>
            <person name="Rohde C."/>
            <person name="Rozas J."/>
            <person name="Rubenfield M.J."/>
            <person name="Ruiz A."/>
            <person name="Russo S."/>
            <person name="Salzberg S.L."/>
            <person name="Sanchez-Gracia A."/>
            <person name="Saranga D.J."/>
            <person name="Sato H."/>
            <person name="Schaeffer S.W."/>
            <person name="Schatz M.C."/>
            <person name="Schlenke T."/>
            <person name="Schwartz R."/>
            <person name="Segarra C."/>
            <person name="Singh R.S."/>
            <person name="Sirot L."/>
            <person name="Sirota M."/>
            <person name="Sisneros N.B."/>
            <person name="Smith C.D."/>
            <person name="Smith T.F."/>
            <person name="Spieth J."/>
            <person name="Stage D.E."/>
            <person name="Stark A."/>
            <person name="Stephan W."/>
            <person name="Strausberg R.L."/>
            <person name="Strempel S."/>
            <person name="Sturgill D."/>
            <person name="Sutton G."/>
            <person name="Sutton G.G."/>
            <person name="Tao W."/>
            <person name="Teichmann S."/>
            <person name="Tobari Y.N."/>
            <person name="Tomimura Y."/>
            <person name="Tsolas J.M."/>
            <person name="Valente V.L."/>
            <person name="Venter E."/>
            <person name="Venter J.C."/>
            <person name="Vicario S."/>
            <person name="Vieira F.G."/>
            <person name="Vilella A.J."/>
            <person name="Villasante A."/>
            <person name="Walenz B."/>
            <person name="Wang J."/>
            <person name="Wasserman M."/>
            <person name="Watts T."/>
            <person name="Wilson D."/>
            <person name="Wilson R.K."/>
            <person name="Wing R.A."/>
            <person name="Wolfner M.F."/>
            <person name="Wong A."/>
            <person name="Wong G.K."/>
            <person name="Wu C.I."/>
            <person name="Wu G."/>
            <person name="Yamamoto D."/>
            <person name="Yang H.P."/>
            <person name="Yang S.P."/>
            <person name="Yorke J.A."/>
            <person name="Yoshida K."/>
            <person name="Zdobnov E."/>
            <person name="Zhang P."/>
            <person name="Zhang Y."/>
            <person name="Zimin A.V."/>
            <person name="Baldwin J."/>
            <person name="Abdouelleil A."/>
            <person name="Abdulkadir J."/>
            <person name="Abebe A."/>
            <person name="Abera B."/>
            <person name="Abreu J."/>
            <person name="Acer S.C."/>
            <person name="Aftuck L."/>
            <person name="Alexander A."/>
            <person name="An P."/>
            <person name="Anderson E."/>
            <person name="Anderson S."/>
            <person name="Arachi H."/>
            <person name="Azer M."/>
            <person name="Bachantsang P."/>
            <person name="Barry A."/>
            <person name="Bayul T."/>
            <person name="Berlin A."/>
            <person name="Bessette D."/>
            <person name="Bloom T."/>
            <person name="Blye J."/>
            <person name="Boguslavskiy L."/>
            <person name="Bonnet C."/>
            <person name="Boukhgalter B."/>
            <person name="Bourzgui I."/>
            <person name="Brown A."/>
            <person name="Cahill P."/>
            <person name="Channer S."/>
            <person name="Cheshatsang Y."/>
            <person name="Chuda L."/>
            <person name="Citroen M."/>
            <person name="Collymore A."/>
            <person name="Cooke P."/>
            <person name="Costello M."/>
            <person name="D'Aco K."/>
            <person name="Daza R."/>
            <person name="De Haan G."/>
            <person name="DeGray S."/>
            <person name="DeMaso C."/>
            <person name="Dhargay N."/>
            <person name="Dooley K."/>
            <person name="Dooley E."/>
            <person name="Doricent M."/>
            <person name="Dorje P."/>
            <person name="Dorjee K."/>
            <person name="Dupes A."/>
            <person name="Elong R."/>
            <person name="Falk J."/>
            <person name="Farina A."/>
            <person name="Faro S."/>
            <person name="Ferguson D."/>
            <person name="Fisher S."/>
            <person name="Foley C.D."/>
            <person name="Franke A."/>
            <person name="Friedrich D."/>
            <person name="Gadbois L."/>
            <person name="Gearin G."/>
            <person name="Gearin C.R."/>
            <person name="Giannoukos G."/>
            <person name="Goode T."/>
            <person name="Graham J."/>
            <person name="Grandbois E."/>
            <person name="Grewal S."/>
            <person name="Gyaltsen K."/>
            <person name="Hafez N."/>
            <person name="Hagos B."/>
            <person name="Hall J."/>
            <person name="Henson C."/>
            <person name="Hollinger A."/>
            <person name="Honan T."/>
            <person name="Huard M.D."/>
            <person name="Hughes L."/>
            <person name="Hurhula B."/>
            <person name="Husby M.E."/>
            <person name="Kamat A."/>
            <person name="Kanga B."/>
            <person name="Kashin S."/>
            <person name="Khazanovich D."/>
            <person name="Kisner P."/>
            <person name="Lance K."/>
            <person name="Lara M."/>
            <person name="Lee W."/>
            <person name="Lennon N."/>
            <person name="Letendre F."/>
            <person name="LeVine R."/>
            <person name="Lipovsky A."/>
            <person name="Liu X."/>
            <person name="Liu J."/>
            <person name="Liu S."/>
            <person name="Lokyitsang T."/>
            <person name="Lokyitsang Y."/>
            <person name="Lubonja R."/>
            <person name="Lui A."/>
            <person name="MacDonald P."/>
            <person name="Magnisalis V."/>
            <person name="Maru K."/>
            <person name="Matthews C."/>
            <person name="McCusker W."/>
            <person name="McDonough S."/>
            <person name="Mehta T."/>
            <person name="Meldrim J."/>
            <person name="Meneus L."/>
            <person name="Mihai O."/>
            <person name="Mihalev A."/>
            <person name="Mihova T."/>
            <person name="Mittelman R."/>
            <person name="Mlenga V."/>
            <person name="Montmayeur A."/>
            <person name="Mulrain L."/>
            <person name="Navidi A."/>
            <person name="Naylor J."/>
            <person name="Negash T."/>
            <person name="Nguyen T."/>
            <person name="Nguyen N."/>
            <person name="Nicol R."/>
            <person name="Norbu C."/>
            <person name="Norbu N."/>
            <person name="Novod N."/>
            <person name="O'Neill B."/>
            <person name="Osman S."/>
            <person name="Markiewicz E."/>
            <person name="Oyono O.L."/>
            <person name="Patti C."/>
            <person name="Phunkhang P."/>
            <person name="Pierre F."/>
            <person name="Priest M."/>
            <person name="Raghuraman S."/>
            <person name="Rege F."/>
            <person name="Reyes R."/>
            <person name="Rise C."/>
            <person name="Rogov P."/>
            <person name="Ross K."/>
            <person name="Ryan E."/>
            <person name="Settipalli S."/>
            <person name="Shea T."/>
            <person name="Sherpa N."/>
            <person name="Shi L."/>
            <person name="Shih D."/>
            <person name="Sparrow T."/>
            <person name="Spaulding J."/>
            <person name="Stalker J."/>
            <person name="Stange-Thomann N."/>
            <person name="Stavropoulos S."/>
            <person name="Stone C."/>
            <person name="Strader C."/>
            <person name="Tesfaye S."/>
            <person name="Thomson T."/>
            <person name="Thoulutsang Y."/>
            <person name="Thoulutsang D."/>
            <person name="Topham K."/>
            <person name="Topping I."/>
            <person name="Tsamla T."/>
            <person name="Vassiliev H."/>
            <person name="Vo A."/>
            <person name="Wangchuk T."/>
            <person name="Wangdi T."/>
            <person name="Weiand M."/>
            <person name="Wilkinson J."/>
            <person name="Wilson A."/>
            <person name="Yadav S."/>
            <person name="Young G."/>
            <person name="Yu Q."/>
            <person name="Zembek L."/>
            <person name="Zhong D."/>
            <person name="Zimmer A."/>
            <person name="Zwirko Z."/>
            <person name="Jaffe D.B."/>
            <person name="Alvarez P."/>
            <person name="Brockman W."/>
            <person name="Butler J."/>
            <person name="Chin C."/>
            <person name="Gnerre S."/>
            <person name="Grabherr M."/>
            <person name="Kleber M."/>
            <person name="Mauceli E."/>
            <person name="MacCallum I."/>
        </authorList>
    </citation>
    <scope>NUCLEOTIDE SEQUENCE [LARGE SCALE GENOMIC DNA]</scope>
    <source>
        <strain evidence="3">Tucson 14030-0811.24</strain>
    </source>
</reference>
<dbReference type="OrthoDB" id="7883053at2759"/>
<dbReference type="Proteomes" id="UP000007798">
    <property type="component" value="Unassembled WGS sequence"/>
</dbReference>
<evidence type="ECO:0000313" key="2">
    <source>
        <dbReference type="EMBL" id="EDW72904.2"/>
    </source>
</evidence>
<dbReference type="AlphaFoldDB" id="B4MKX9"/>
<protein>
    <submittedName>
        <fullName evidence="2">Uncharacterized protein</fullName>
    </submittedName>
</protein>
<feature type="region of interest" description="Disordered" evidence="1">
    <location>
        <begin position="52"/>
        <end position="79"/>
    </location>
</feature>